<dbReference type="Pfam" id="PF03706">
    <property type="entry name" value="LPG_synthase_TM"/>
    <property type="match status" value="1"/>
</dbReference>
<dbReference type="PANTHER" id="PTHR39087:SF2">
    <property type="entry name" value="UPF0104 MEMBRANE PROTEIN MJ1595"/>
    <property type="match status" value="1"/>
</dbReference>
<keyword evidence="8" id="KW-1185">Reference proteome</keyword>
<evidence type="ECO:0000256" key="5">
    <source>
        <dbReference type="ARBA" id="ARBA00023136"/>
    </source>
</evidence>
<keyword evidence="4 6" id="KW-1133">Transmembrane helix</keyword>
<protein>
    <submittedName>
        <fullName evidence="7">Flippase-like domain-containing protein</fullName>
    </submittedName>
</protein>
<feature type="transmembrane region" description="Helical" evidence="6">
    <location>
        <begin position="279"/>
        <end position="300"/>
    </location>
</feature>
<sequence>MSKILKPLFFLFGVGLFAWAVRAVDFSDVTQHLLTLGWGFGLVFLAYGLVAYFDARSWQFAFKPEEAARLTTFALWKVRTIGEAFNAITPFGSLGGEPVKAHFLKAQYELGYKQGLASQVVARTTLMLSLILFMIPGTVFLFQIEGIDEAFATGSATGLITFSVLIILFLLFQTTGCLSVLVGWFDRSFPKSEARPAVDHLLALCTMMSGYYRNHPRRCLQSIFYGWLGWVAGVLELYFTLYFFGVELSWMELWTIEAILQLVRVGSFFIPLSLGAQEAGLVVIFIAMGLAGNLGLAVSLVRRIRELIWIGLGLLLGGSAAFKPVRVPVESPRTTLK</sequence>
<dbReference type="PANTHER" id="PTHR39087">
    <property type="entry name" value="UPF0104 MEMBRANE PROTEIN MJ1595"/>
    <property type="match status" value="1"/>
</dbReference>
<dbReference type="Proteomes" id="UP001157733">
    <property type="component" value="Chromosome"/>
</dbReference>
<proteinExistence type="predicted"/>
<dbReference type="InterPro" id="IPR022791">
    <property type="entry name" value="L-PG_synthase/AglD"/>
</dbReference>
<feature type="transmembrane region" description="Helical" evidence="6">
    <location>
        <begin position="162"/>
        <end position="185"/>
    </location>
</feature>
<organism evidence="7 8">
    <name type="scientific">Nitrospina watsonii</name>
    <dbReference type="NCBI Taxonomy" id="1323948"/>
    <lineage>
        <taxon>Bacteria</taxon>
        <taxon>Pseudomonadati</taxon>
        <taxon>Nitrospinota/Tectimicrobiota group</taxon>
        <taxon>Nitrospinota</taxon>
        <taxon>Nitrospinia</taxon>
        <taxon>Nitrospinales</taxon>
        <taxon>Nitrospinaceae</taxon>
        <taxon>Nitrospina</taxon>
    </lineage>
</organism>
<evidence type="ECO:0000256" key="3">
    <source>
        <dbReference type="ARBA" id="ARBA00022692"/>
    </source>
</evidence>
<dbReference type="RefSeq" id="WP_282011015.1">
    <property type="nucleotide sequence ID" value="NZ_OX336137.1"/>
</dbReference>
<evidence type="ECO:0000313" key="7">
    <source>
        <dbReference type="EMBL" id="CAI2718106.1"/>
    </source>
</evidence>
<dbReference type="NCBIfam" id="TIGR00374">
    <property type="entry name" value="flippase-like domain"/>
    <property type="match status" value="1"/>
</dbReference>
<keyword evidence="2" id="KW-1003">Cell membrane</keyword>
<accession>A0ABM9HDD5</accession>
<evidence type="ECO:0000256" key="6">
    <source>
        <dbReference type="SAM" id="Phobius"/>
    </source>
</evidence>
<reference evidence="7 8" key="1">
    <citation type="submission" date="2022-09" db="EMBL/GenBank/DDBJ databases">
        <authorList>
            <person name="Kop L."/>
        </authorList>
    </citation>
    <scope>NUCLEOTIDE SEQUENCE [LARGE SCALE GENOMIC DNA]</scope>
    <source>
        <strain evidence="7 8">347</strain>
    </source>
</reference>
<feature type="transmembrane region" description="Helical" evidence="6">
    <location>
        <begin position="33"/>
        <end position="53"/>
    </location>
</feature>
<feature type="transmembrane region" description="Helical" evidence="6">
    <location>
        <begin position="120"/>
        <end position="142"/>
    </location>
</feature>
<name>A0ABM9HDD5_9BACT</name>
<feature type="transmembrane region" description="Helical" evidence="6">
    <location>
        <begin position="223"/>
        <end position="244"/>
    </location>
</feature>
<dbReference type="EMBL" id="OX336137">
    <property type="protein sequence ID" value="CAI2718106.1"/>
    <property type="molecule type" value="Genomic_DNA"/>
</dbReference>
<keyword evidence="3 6" id="KW-0812">Transmembrane</keyword>
<feature type="transmembrane region" description="Helical" evidence="6">
    <location>
        <begin position="307"/>
        <end position="325"/>
    </location>
</feature>
<evidence type="ECO:0000256" key="2">
    <source>
        <dbReference type="ARBA" id="ARBA00022475"/>
    </source>
</evidence>
<gene>
    <name evidence="7" type="ORF">NSPWAT_1247</name>
</gene>
<keyword evidence="5 6" id="KW-0472">Membrane</keyword>
<evidence type="ECO:0000313" key="8">
    <source>
        <dbReference type="Proteomes" id="UP001157733"/>
    </source>
</evidence>
<evidence type="ECO:0000256" key="1">
    <source>
        <dbReference type="ARBA" id="ARBA00004651"/>
    </source>
</evidence>
<comment type="subcellular location">
    <subcellularLocation>
        <location evidence="1">Cell membrane</location>
        <topology evidence="1">Multi-pass membrane protein</topology>
    </subcellularLocation>
</comment>
<evidence type="ECO:0000256" key="4">
    <source>
        <dbReference type="ARBA" id="ARBA00022989"/>
    </source>
</evidence>